<dbReference type="RefSeq" id="WP_347307655.1">
    <property type="nucleotide sequence ID" value="NZ_JBAJEX010000002.1"/>
</dbReference>
<evidence type="ECO:0000256" key="1">
    <source>
        <dbReference type="ARBA" id="ARBA00009981"/>
    </source>
</evidence>
<comment type="caution">
    <text evidence="3">The sequence shown here is derived from an EMBL/GenBank/DDBJ whole genome shotgun (WGS) entry which is preliminary data.</text>
</comment>
<gene>
    <name evidence="3" type="ORF">V6E02_04315</name>
</gene>
<dbReference type="EMBL" id="JBAJEX010000002">
    <property type="protein sequence ID" value="MEO1766431.1"/>
    <property type="molecule type" value="Genomic_DNA"/>
</dbReference>
<dbReference type="SUPFAM" id="SSF143120">
    <property type="entry name" value="YefM-like"/>
    <property type="match status" value="1"/>
</dbReference>
<comment type="similarity">
    <text evidence="1 2">Belongs to the phD/YefM antitoxin family.</text>
</comment>
<evidence type="ECO:0000256" key="2">
    <source>
        <dbReference type="RuleBase" id="RU362080"/>
    </source>
</evidence>
<name>A0ABV0ECR5_9BURK</name>
<organism evidence="3 4">
    <name type="scientific">Thiobacter aerophilum</name>
    <dbReference type="NCBI Taxonomy" id="3121275"/>
    <lineage>
        <taxon>Bacteria</taxon>
        <taxon>Pseudomonadati</taxon>
        <taxon>Pseudomonadota</taxon>
        <taxon>Betaproteobacteria</taxon>
        <taxon>Burkholderiales</taxon>
        <taxon>Thiobacteraceae</taxon>
        <taxon>Thiobacter</taxon>
    </lineage>
</organism>
<dbReference type="PANTHER" id="PTHR35377">
    <property type="entry name" value="ANTITOXIN VAPB49-RELATED-RELATED"/>
    <property type="match status" value="1"/>
</dbReference>
<evidence type="ECO:0000313" key="4">
    <source>
        <dbReference type="Proteomes" id="UP001482231"/>
    </source>
</evidence>
<evidence type="ECO:0000313" key="3">
    <source>
        <dbReference type="EMBL" id="MEO1766431.1"/>
    </source>
</evidence>
<dbReference type="Gene3D" id="3.40.1620.10">
    <property type="entry name" value="YefM-like domain"/>
    <property type="match status" value="1"/>
</dbReference>
<dbReference type="Proteomes" id="UP001482231">
    <property type="component" value="Unassembled WGS sequence"/>
</dbReference>
<dbReference type="NCBIfam" id="TIGR01552">
    <property type="entry name" value="phd_fam"/>
    <property type="match status" value="1"/>
</dbReference>
<protein>
    <recommendedName>
        <fullName evidence="2">Antitoxin</fullName>
    </recommendedName>
</protein>
<dbReference type="InterPro" id="IPR036165">
    <property type="entry name" value="YefM-like_sf"/>
</dbReference>
<comment type="function">
    <text evidence="2">Antitoxin component of a type II toxin-antitoxin (TA) system.</text>
</comment>
<reference evidence="3 4" key="1">
    <citation type="submission" date="2024-02" db="EMBL/GenBank/DDBJ databases">
        <title>New thermophilic sulfur-oxidizing bacteria from a hot springs of the Uzon caldera (Kamchatka, Russia).</title>
        <authorList>
            <person name="Dukat A.M."/>
            <person name="Elcheninov A.G."/>
            <person name="Frolov E.N."/>
        </authorList>
    </citation>
    <scope>NUCLEOTIDE SEQUENCE [LARGE SCALE GENOMIC DNA]</scope>
    <source>
        <strain evidence="3 4">AK1</strain>
    </source>
</reference>
<dbReference type="InterPro" id="IPR051416">
    <property type="entry name" value="phD-YefM_TA_antitoxins"/>
</dbReference>
<dbReference type="Pfam" id="PF02604">
    <property type="entry name" value="PhdYeFM_antitox"/>
    <property type="match status" value="1"/>
</dbReference>
<sequence length="78" mass="8637">MQVVNVHEAKTHLSRLLEQVAGGEEIIIAKAGKAMARLVPLEAAPKKRRLGRLKGRLNVPDDFDMPLAEDHLALFEGR</sequence>
<dbReference type="InterPro" id="IPR006442">
    <property type="entry name" value="Antitoxin_Phd/YefM"/>
</dbReference>
<keyword evidence="4" id="KW-1185">Reference proteome</keyword>
<proteinExistence type="inferred from homology"/>
<accession>A0ABV0ECR5</accession>